<reference evidence="2 3" key="1">
    <citation type="submission" date="2023-09" db="EMBL/GenBank/DDBJ databases">
        <title>Nesidiocoris tenuis whole genome shotgun sequence.</title>
        <authorList>
            <person name="Shibata T."/>
            <person name="Shimoda M."/>
            <person name="Kobayashi T."/>
            <person name="Uehara T."/>
        </authorList>
    </citation>
    <scope>NUCLEOTIDE SEQUENCE [LARGE SCALE GENOMIC DNA]</scope>
    <source>
        <strain evidence="2 3">Japan</strain>
    </source>
</reference>
<proteinExistence type="predicted"/>
<protein>
    <submittedName>
        <fullName evidence="2">Uncharacterized protein</fullName>
    </submittedName>
</protein>
<organism evidence="2 3">
    <name type="scientific">Nesidiocoris tenuis</name>
    <dbReference type="NCBI Taxonomy" id="355587"/>
    <lineage>
        <taxon>Eukaryota</taxon>
        <taxon>Metazoa</taxon>
        <taxon>Ecdysozoa</taxon>
        <taxon>Arthropoda</taxon>
        <taxon>Hexapoda</taxon>
        <taxon>Insecta</taxon>
        <taxon>Pterygota</taxon>
        <taxon>Neoptera</taxon>
        <taxon>Paraneoptera</taxon>
        <taxon>Hemiptera</taxon>
        <taxon>Heteroptera</taxon>
        <taxon>Panheteroptera</taxon>
        <taxon>Cimicomorpha</taxon>
        <taxon>Miridae</taxon>
        <taxon>Dicyphina</taxon>
        <taxon>Nesidiocoris</taxon>
    </lineage>
</organism>
<evidence type="ECO:0000313" key="3">
    <source>
        <dbReference type="Proteomes" id="UP001307889"/>
    </source>
</evidence>
<sequence length="109" mass="11741">MLLRLMSSLGNNVLKGSPENEESLQRAFHRARNASKICKSQAGEAGTASLPASSLKEDPSRPPSIRLTMQPNLLGGPDQLPSPKYLISTSVKRESPPVLRARGIHGVLE</sequence>
<evidence type="ECO:0000313" key="2">
    <source>
        <dbReference type="EMBL" id="BES92453.1"/>
    </source>
</evidence>
<accession>A0ABN7AKH1</accession>
<dbReference type="EMBL" id="AP028911">
    <property type="protein sequence ID" value="BES92453.1"/>
    <property type="molecule type" value="Genomic_DNA"/>
</dbReference>
<keyword evidence="3" id="KW-1185">Reference proteome</keyword>
<dbReference type="Proteomes" id="UP001307889">
    <property type="component" value="Chromosome 3"/>
</dbReference>
<evidence type="ECO:0000256" key="1">
    <source>
        <dbReference type="SAM" id="MobiDB-lite"/>
    </source>
</evidence>
<feature type="region of interest" description="Disordered" evidence="1">
    <location>
        <begin position="1"/>
        <end position="81"/>
    </location>
</feature>
<gene>
    <name evidence="2" type="ORF">NTJ_05262</name>
</gene>
<name>A0ABN7AKH1_9HEMI</name>